<dbReference type="STRING" id="2512241.A0A553ID47"/>
<dbReference type="OrthoDB" id="4772680at2759"/>
<evidence type="ECO:0000313" key="4">
    <source>
        <dbReference type="Proteomes" id="UP000319160"/>
    </source>
</evidence>
<feature type="compositionally biased region" description="Low complexity" evidence="1">
    <location>
        <begin position="118"/>
        <end position="132"/>
    </location>
</feature>
<protein>
    <recommendedName>
        <fullName evidence="5">Extracellular membrane protein CFEM domain-containing protein</fullName>
    </recommendedName>
</protein>
<feature type="region of interest" description="Disordered" evidence="1">
    <location>
        <begin position="104"/>
        <end position="139"/>
    </location>
</feature>
<name>A0A553ID47_9PEZI</name>
<feature type="compositionally biased region" description="Low complexity" evidence="1">
    <location>
        <begin position="199"/>
        <end position="223"/>
    </location>
</feature>
<dbReference type="Proteomes" id="UP000319160">
    <property type="component" value="Unassembled WGS sequence"/>
</dbReference>
<gene>
    <name evidence="3" type="ORF">FHL15_000778</name>
</gene>
<evidence type="ECO:0000313" key="3">
    <source>
        <dbReference type="EMBL" id="TRX98133.1"/>
    </source>
</evidence>
<keyword evidence="2" id="KW-0732">Signal</keyword>
<evidence type="ECO:0000256" key="2">
    <source>
        <dbReference type="SAM" id="SignalP"/>
    </source>
</evidence>
<organism evidence="3 4">
    <name type="scientific">Xylaria flabelliformis</name>
    <dbReference type="NCBI Taxonomy" id="2512241"/>
    <lineage>
        <taxon>Eukaryota</taxon>
        <taxon>Fungi</taxon>
        <taxon>Dikarya</taxon>
        <taxon>Ascomycota</taxon>
        <taxon>Pezizomycotina</taxon>
        <taxon>Sordariomycetes</taxon>
        <taxon>Xylariomycetidae</taxon>
        <taxon>Xylariales</taxon>
        <taxon>Xylariaceae</taxon>
        <taxon>Xylaria</taxon>
    </lineage>
</organism>
<dbReference type="AlphaFoldDB" id="A0A553ID47"/>
<comment type="caution">
    <text evidence="3">The sequence shown here is derived from an EMBL/GenBank/DDBJ whole genome shotgun (WGS) entry which is preliminary data.</text>
</comment>
<reference evidence="4" key="1">
    <citation type="submission" date="2019-06" db="EMBL/GenBank/DDBJ databases">
        <title>Draft genome sequence of the griseofulvin-producing fungus Xylaria cubensis strain G536.</title>
        <authorList>
            <person name="Mead M.E."/>
            <person name="Raja H.A."/>
            <person name="Steenwyk J.L."/>
            <person name="Knowles S.L."/>
            <person name="Oberlies N.H."/>
            <person name="Rokas A."/>
        </authorList>
    </citation>
    <scope>NUCLEOTIDE SEQUENCE [LARGE SCALE GENOMIC DNA]</scope>
    <source>
        <strain evidence="4">G536</strain>
    </source>
</reference>
<keyword evidence="4" id="KW-1185">Reference proteome</keyword>
<sequence>MPSMQSTVILATALLGSLLQHAAAAPEAVSKRADVQFPDCISTCMRNSGCFDTKCICKKASDGILSDIVICMNQWCPADITAKDLIEPLEGSCDLPKSAVQDAEKKGGVLDATDNEETTTTSAKPTATPTPSGKDNKSEEIIMTFDLGKPLTAPAETTTAVTPAISGTLTIPTDAVATGLLTDGGDDKPSTAVTGSLGAATSTPATAKPSTSATAGNSTSSTNDQGNAAGFSSQSSIFGVVAAMGVTLALGF</sequence>
<accession>A0A553ID47</accession>
<dbReference type="EMBL" id="VFLP01000003">
    <property type="protein sequence ID" value="TRX98133.1"/>
    <property type="molecule type" value="Genomic_DNA"/>
</dbReference>
<evidence type="ECO:0000256" key="1">
    <source>
        <dbReference type="SAM" id="MobiDB-lite"/>
    </source>
</evidence>
<feature type="region of interest" description="Disordered" evidence="1">
    <location>
        <begin position="180"/>
        <end position="227"/>
    </location>
</feature>
<proteinExistence type="predicted"/>
<feature type="chain" id="PRO_5021735376" description="Extracellular membrane protein CFEM domain-containing protein" evidence="2">
    <location>
        <begin position="25"/>
        <end position="252"/>
    </location>
</feature>
<feature type="signal peptide" evidence="2">
    <location>
        <begin position="1"/>
        <end position="24"/>
    </location>
</feature>
<evidence type="ECO:0008006" key="5">
    <source>
        <dbReference type="Google" id="ProtNLM"/>
    </source>
</evidence>